<feature type="domain" description="Xylose isomerase-like TIM barrel" evidence="1">
    <location>
        <begin position="27"/>
        <end position="328"/>
    </location>
</feature>
<gene>
    <name evidence="2" type="ORF">PECM_004817</name>
</gene>
<dbReference type="Gene3D" id="3.20.20.150">
    <property type="entry name" value="Divalent-metal-dependent TIM barrel enzymes"/>
    <property type="match status" value="1"/>
</dbReference>
<dbReference type="InterPro" id="IPR036237">
    <property type="entry name" value="Xyl_isomerase-like_sf"/>
</dbReference>
<evidence type="ECO:0000259" key="1">
    <source>
        <dbReference type="Pfam" id="PF01261"/>
    </source>
</evidence>
<dbReference type="InterPro" id="IPR013022">
    <property type="entry name" value="Xyl_isomerase-like_TIM-brl"/>
</dbReference>
<evidence type="ECO:0000313" key="2">
    <source>
        <dbReference type="EMBL" id="KAF7717111.1"/>
    </source>
</evidence>
<name>A0A8J8W8B0_9EURO</name>
<comment type="caution">
    <text evidence="2">The sequence shown here is derived from an EMBL/GenBank/DDBJ whole genome shotgun (WGS) entry which is preliminary data.</text>
</comment>
<dbReference type="GO" id="GO:0003868">
    <property type="term" value="F:4-hydroxyphenylpyruvate dioxygenase activity"/>
    <property type="evidence" value="ECO:0007669"/>
    <property type="project" value="UniProtKB-EC"/>
</dbReference>
<protein>
    <submittedName>
        <fullName evidence="2">AP_endonuc_2 domain-containing protein</fullName>
        <ecNumber evidence="2">1.13.11.27</ecNumber>
    </submittedName>
</protein>
<dbReference type="Proteomes" id="UP000631181">
    <property type="component" value="Unassembled WGS sequence"/>
</dbReference>
<dbReference type="OrthoDB" id="5360893at2759"/>
<sequence>MILNRPGIASMSLGKPWVHNLPDKLLQAAVHGFQGIELFFDDLDCYAHRAFNGDHLEAAHQTRTLCNNLGLTIICLQPFSMYEGLLDRAESDRLINDKLPRWFRLARALGTDMIQVPCNFLGPDPQTGAARTTGDRTVIVRDLQRLADLGAGAGFRFVYEALCWGDHVDTWEASWEIVRAVDRSNFGLCLDSFNIAGRVYADPLSASGKTPHAAADMAASLQRLRAAQIDPSKIFYVQLVDGERLASPLDANHPFHLAGQPARMSWSRNARLFPLEESRGGYLPILDIARVFFDDIGFRGWVSLELFSRTLADPSPTTPADHARRGIESYIKMGRLLQWQDHAIMETIVDVSCQSVGTEAPLQHRL</sequence>
<dbReference type="InterPro" id="IPR050312">
    <property type="entry name" value="IolE/XylAMocC-like"/>
</dbReference>
<dbReference type="SUPFAM" id="SSF51658">
    <property type="entry name" value="Xylose isomerase-like"/>
    <property type="match status" value="1"/>
</dbReference>
<reference evidence="2" key="1">
    <citation type="journal article" date="2020" name="Front. Microbiol.">
        <title>Gene regulatory networks of Penicillium echinulatum 2HH and Penicillium oxalicum 114-2 inferred by a computational biology approach.</title>
        <authorList>
            <person name="Lenz A.R."/>
            <person name="Galan-Vasquez E."/>
            <person name="Balbinot E."/>
            <person name="De Abreu F.P."/>
            <person name="De Oliveira N.S."/>
            <person name="Da Rosa L.O."/>
            <person name="De Avila E Silva S."/>
            <person name="Camassola M."/>
            <person name="Dillon A.J.P."/>
            <person name="Perez-Rueda E."/>
        </authorList>
    </citation>
    <scope>NUCLEOTIDE SEQUENCE</scope>
    <source>
        <strain evidence="2">S1M29</strain>
    </source>
</reference>
<proteinExistence type="predicted"/>
<evidence type="ECO:0000313" key="3">
    <source>
        <dbReference type="Proteomes" id="UP000631181"/>
    </source>
</evidence>
<keyword evidence="3" id="KW-1185">Reference proteome</keyword>
<keyword evidence="2" id="KW-0560">Oxidoreductase</keyword>
<dbReference type="PANTHER" id="PTHR12110:SF21">
    <property type="entry name" value="XYLOSE ISOMERASE-LIKE TIM BARREL DOMAIN-CONTAINING PROTEIN"/>
    <property type="match status" value="1"/>
</dbReference>
<organism evidence="2 3">
    <name type="scientific">Penicillium ucsense</name>
    <dbReference type="NCBI Taxonomy" id="2839758"/>
    <lineage>
        <taxon>Eukaryota</taxon>
        <taxon>Fungi</taxon>
        <taxon>Dikarya</taxon>
        <taxon>Ascomycota</taxon>
        <taxon>Pezizomycotina</taxon>
        <taxon>Eurotiomycetes</taxon>
        <taxon>Eurotiomycetidae</taxon>
        <taxon>Eurotiales</taxon>
        <taxon>Aspergillaceae</taxon>
        <taxon>Penicillium</taxon>
    </lineage>
</organism>
<dbReference type="EC" id="1.13.11.27" evidence="2"/>
<dbReference type="Pfam" id="PF01261">
    <property type="entry name" value="AP_endonuc_2"/>
    <property type="match status" value="1"/>
</dbReference>
<dbReference type="EMBL" id="WIWV01000031">
    <property type="protein sequence ID" value="KAF7717111.1"/>
    <property type="molecule type" value="Genomic_DNA"/>
</dbReference>
<accession>A0A8J8W8B0</accession>
<dbReference type="PANTHER" id="PTHR12110">
    <property type="entry name" value="HYDROXYPYRUVATE ISOMERASE"/>
    <property type="match status" value="1"/>
</dbReference>
<dbReference type="AlphaFoldDB" id="A0A8J8W8B0"/>